<sequence length="155" mass="17412">MLNGNNLGLRQVFVWDCVARGSSSKSSRSPAMTKAVEVRLSLGTEHPSFIKMLKGRQACSNAMAFPPWFGKLCLPKANSEMMIEDENGEIHHVKYLAKICRLRAGWNKFKFGHNLLAGDVYIVRANDLKKADDLITRLNLEARNKQMTSGLFQLT</sequence>
<evidence type="ECO:0000256" key="4">
    <source>
        <dbReference type="ARBA" id="ARBA00023163"/>
    </source>
</evidence>
<evidence type="ECO:0000313" key="6">
    <source>
        <dbReference type="EMBL" id="KAF5779340.1"/>
    </source>
</evidence>
<evidence type="ECO:0000256" key="1">
    <source>
        <dbReference type="ARBA" id="ARBA00004123"/>
    </source>
</evidence>
<dbReference type="EMBL" id="MNCJ02000327">
    <property type="protein sequence ID" value="KAF5779340.1"/>
    <property type="molecule type" value="Genomic_DNA"/>
</dbReference>
<evidence type="ECO:0000313" key="7">
    <source>
        <dbReference type="Proteomes" id="UP000215914"/>
    </source>
</evidence>
<dbReference type="Gene3D" id="2.40.330.10">
    <property type="entry name" value="DNA-binding pseudobarrel domain"/>
    <property type="match status" value="1"/>
</dbReference>
<dbReference type="InterPro" id="IPR015300">
    <property type="entry name" value="DNA-bd_pseudobarrel_sf"/>
</dbReference>
<keyword evidence="7" id="KW-1185">Reference proteome</keyword>
<comment type="caution">
    <text evidence="6">The sequence shown here is derived from an EMBL/GenBank/DDBJ whole genome shotgun (WGS) entry which is preliminary data.</text>
</comment>
<dbReference type="AlphaFoldDB" id="A0A9K3HJ78"/>
<dbReference type="GO" id="GO:0003677">
    <property type="term" value="F:DNA binding"/>
    <property type="evidence" value="ECO:0007669"/>
    <property type="project" value="UniProtKB-KW"/>
</dbReference>
<dbReference type="InterPro" id="IPR044837">
    <property type="entry name" value="REM16-like"/>
</dbReference>
<name>A0A9K3HJ78_HELAN</name>
<dbReference type="PANTHER" id="PTHR31391:SF107">
    <property type="entry name" value="DNA-BINDING PSEUDOBARREL DOMAIN-CONTAINING PROTEIN-RELATED"/>
    <property type="match status" value="1"/>
</dbReference>
<reference evidence="6" key="1">
    <citation type="journal article" date="2017" name="Nature">
        <title>The sunflower genome provides insights into oil metabolism, flowering and Asterid evolution.</title>
        <authorList>
            <person name="Badouin H."/>
            <person name="Gouzy J."/>
            <person name="Grassa C.J."/>
            <person name="Murat F."/>
            <person name="Staton S.E."/>
            <person name="Cottret L."/>
            <person name="Lelandais-Briere C."/>
            <person name="Owens G.L."/>
            <person name="Carrere S."/>
            <person name="Mayjonade B."/>
            <person name="Legrand L."/>
            <person name="Gill N."/>
            <person name="Kane N.C."/>
            <person name="Bowers J.E."/>
            <person name="Hubner S."/>
            <person name="Bellec A."/>
            <person name="Berard A."/>
            <person name="Berges H."/>
            <person name="Blanchet N."/>
            <person name="Boniface M.C."/>
            <person name="Brunel D."/>
            <person name="Catrice O."/>
            <person name="Chaidir N."/>
            <person name="Claudel C."/>
            <person name="Donnadieu C."/>
            <person name="Faraut T."/>
            <person name="Fievet G."/>
            <person name="Helmstetter N."/>
            <person name="King M."/>
            <person name="Knapp S.J."/>
            <person name="Lai Z."/>
            <person name="Le Paslier M.C."/>
            <person name="Lippi Y."/>
            <person name="Lorenzon L."/>
            <person name="Mandel J.R."/>
            <person name="Marage G."/>
            <person name="Marchand G."/>
            <person name="Marquand E."/>
            <person name="Bret-Mestries E."/>
            <person name="Morien E."/>
            <person name="Nambeesan S."/>
            <person name="Nguyen T."/>
            <person name="Pegot-Espagnet P."/>
            <person name="Pouilly N."/>
            <person name="Raftis F."/>
            <person name="Sallet E."/>
            <person name="Schiex T."/>
            <person name="Thomas J."/>
            <person name="Vandecasteele C."/>
            <person name="Vares D."/>
            <person name="Vear F."/>
            <person name="Vautrin S."/>
            <person name="Crespi M."/>
            <person name="Mangin B."/>
            <person name="Burke J.M."/>
            <person name="Salse J."/>
            <person name="Munos S."/>
            <person name="Vincourt P."/>
            <person name="Rieseberg L.H."/>
            <person name="Langlade N.B."/>
        </authorList>
    </citation>
    <scope>NUCLEOTIDE SEQUENCE</scope>
    <source>
        <tissue evidence="6">Leaves</tissue>
    </source>
</reference>
<dbReference type="InterPro" id="IPR003340">
    <property type="entry name" value="B3_DNA-bd"/>
</dbReference>
<accession>A0A9K3HJ78</accession>
<gene>
    <name evidence="6" type="ORF">HanXRQr2_Chr12g0558211</name>
</gene>
<keyword evidence="2" id="KW-0805">Transcription regulation</keyword>
<dbReference type="PANTHER" id="PTHR31391">
    <property type="entry name" value="B3 DOMAIN-CONTAINING PROTEIN OS11G0197600-RELATED"/>
    <property type="match status" value="1"/>
</dbReference>
<dbReference type="GO" id="GO:0005634">
    <property type="term" value="C:nucleus"/>
    <property type="evidence" value="ECO:0007669"/>
    <property type="project" value="UniProtKB-SubCell"/>
</dbReference>
<dbReference type="SUPFAM" id="SSF101936">
    <property type="entry name" value="DNA-binding pseudobarrel domain"/>
    <property type="match status" value="1"/>
</dbReference>
<reference evidence="6" key="2">
    <citation type="submission" date="2020-06" db="EMBL/GenBank/DDBJ databases">
        <title>Helianthus annuus Genome sequencing and assembly Release 2.</title>
        <authorList>
            <person name="Gouzy J."/>
            <person name="Langlade N."/>
            <person name="Munos S."/>
        </authorList>
    </citation>
    <scope>NUCLEOTIDE SEQUENCE</scope>
    <source>
        <tissue evidence="6">Leaves</tissue>
    </source>
</reference>
<evidence type="ECO:0000256" key="2">
    <source>
        <dbReference type="ARBA" id="ARBA00023015"/>
    </source>
</evidence>
<dbReference type="Proteomes" id="UP000215914">
    <property type="component" value="Unassembled WGS sequence"/>
</dbReference>
<protein>
    <submittedName>
        <fullName evidence="6">Transcription factor B3-Domain family</fullName>
    </submittedName>
</protein>
<dbReference type="CDD" id="cd10017">
    <property type="entry name" value="B3_DNA"/>
    <property type="match status" value="1"/>
</dbReference>
<evidence type="ECO:0000256" key="3">
    <source>
        <dbReference type="ARBA" id="ARBA00023125"/>
    </source>
</evidence>
<organism evidence="6 7">
    <name type="scientific">Helianthus annuus</name>
    <name type="common">Common sunflower</name>
    <dbReference type="NCBI Taxonomy" id="4232"/>
    <lineage>
        <taxon>Eukaryota</taxon>
        <taxon>Viridiplantae</taxon>
        <taxon>Streptophyta</taxon>
        <taxon>Embryophyta</taxon>
        <taxon>Tracheophyta</taxon>
        <taxon>Spermatophyta</taxon>
        <taxon>Magnoliopsida</taxon>
        <taxon>eudicotyledons</taxon>
        <taxon>Gunneridae</taxon>
        <taxon>Pentapetalae</taxon>
        <taxon>asterids</taxon>
        <taxon>campanulids</taxon>
        <taxon>Asterales</taxon>
        <taxon>Asteraceae</taxon>
        <taxon>Asteroideae</taxon>
        <taxon>Heliantheae alliance</taxon>
        <taxon>Heliantheae</taxon>
        <taxon>Helianthus</taxon>
    </lineage>
</organism>
<proteinExistence type="predicted"/>
<dbReference type="Gramene" id="mRNA:HanXRQr2_Chr12g0558211">
    <property type="protein sequence ID" value="mRNA:HanXRQr2_Chr12g0558211"/>
    <property type="gene ID" value="HanXRQr2_Chr12g0558211"/>
</dbReference>
<evidence type="ECO:0000256" key="5">
    <source>
        <dbReference type="ARBA" id="ARBA00023242"/>
    </source>
</evidence>
<keyword evidence="5" id="KW-0539">Nucleus</keyword>
<keyword evidence="3" id="KW-0238">DNA-binding</keyword>
<keyword evidence="4" id="KW-0804">Transcription</keyword>
<comment type="subcellular location">
    <subcellularLocation>
        <location evidence="1">Nucleus</location>
    </subcellularLocation>
</comment>